<name>A0A4Y4E9H4_CELCE</name>
<evidence type="ECO:0000313" key="2">
    <source>
        <dbReference type="Proteomes" id="UP000316659"/>
    </source>
</evidence>
<organism evidence="1 2">
    <name type="scientific">Cellulosimicrobium cellulans</name>
    <name type="common">Arthrobacter luteus</name>
    <dbReference type="NCBI Taxonomy" id="1710"/>
    <lineage>
        <taxon>Bacteria</taxon>
        <taxon>Bacillati</taxon>
        <taxon>Actinomycetota</taxon>
        <taxon>Actinomycetes</taxon>
        <taxon>Micrococcales</taxon>
        <taxon>Promicromonosporaceae</taxon>
        <taxon>Cellulosimicrobium</taxon>
    </lineage>
</organism>
<evidence type="ECO:0000313" key="1">
    <source>
        <dbReference type="EMBL" id="GED11301.1"/>
    </source>
</evidence>
<evidence type="ECO:0008006" key="3">
    <source>
        <dbReference type="Google" id="ProtNLM"/>
    </source>
</evidence>
<accession>A0A4Y4E9H4</accession>
<sequence>MSDHSLRGGHVFVDESKKQDYLLVAAVIIPGELALARKTVRGLHKPGQRRLHMVKESPARQHTILSTLGTLSAEVTIYQAGAGYRTNIERRGACLERLVEDIAEAGCARLMLESEQGEEDRDRRLLYRETGRRGCRDSLAYDHATAAVEPLLAIPDAIAWAWARGGDARRRAEPLVAGVVRL</sequence>
<dbReference type="AlphaFoldDB" id="A0A4Y4E9H4"/>
<dbReference type="EMBL" id="BJNZ01000027">
    <property type="protein sequence ID" value="GED11301.1"/>
    <property type="molecule type" value="Genomic_DNA"/>
</dbReference>
<reference evidence="1 2" key="1">
    <citation type="submission" date="2019-06" db="EMBL/GenBank/DDBJ databases">
        <title>Whole genome shotgun sequence of Cellulosimicrobium cellulans NBRC 15516.</title>
        <authorList>
            <person name="Hosoyama A."/>
            <person name="Uohara A."/>
            <person name="Ohji S."/>
            <person name="Ichikawa N."/>
        </authorList>
    </citation>
    <scope>NUCLEOTIDE SEQUENCE [LARGE SCALE GENOMIC DNA]</scope>
    <source>
        <strain evidence="1 2">NBRC 15516</strain>
    </source>
</reference>
<proteinExistence type="predicted"/>
<dbReference type="Proteomes" id="UP000316659">
    <property type="component" value="Unassembled WGS sequence"/>
</dbReference>
<protein>
    <recommendedName>
        <fullName evidence="3">DUF3800 domain-containing protein</fullName>
    </recommendedName>
</protein>
<gene>
    <name evidence="1" type="ORF">CCE02nite_33000</name>
</gene>
<comment type="caution">
    <text evidence="1">The sequence shown here is derived from an EMBL/GenBank/DDBJ whole genome shotgun (WGS) entry which is preliminary data.</text>
</comment>